<evidence type="ECO:0000256" key="1">
    <source>
        <dbReference type="SAM" id="MobiDB-lite"/>
    </source>
</evidence>
<dbReference type="Proteomes" id="UP000266841">
    <property type="component" value="Unassembled WGS sequence"/>
</dbReference>
<comment type="caution">
    <text evidence="2">The sequence shown here is derived from an EMBL/GenBank/DDBJ whole genome shotgun (WGS) entry which is preliminary data.</text>
</comment>
<dbReference type="AlphaFoldDB" id="K0S2C1"/>
<feature type="non-terminal residue" evidence="2">
    <location>
        <position position="1"/>
    </location>
</feature>
<feature type="compositionally biased region" description="Basic and acidic residues" evidence="1">
    <location>
        <begin position="90"/>
        <end position="105"/>
    </location>
</feature>
<evidence type="ECO:0000313" key="3">
    <source>
        <dbReference type="Proteomes" id="UP000266841"/>
    </source>
</evidence>
<evidence type="ECO:0000313" key="2">
    <source>
        <dbReference type="EMBL" id="EJK55141.1"/>
    </source>
</evidence>
<name>K0S2C1_THAOC</name>
<protein>
    <submittedName>
        <fullName evidence="2">Uncharacterized protein</fullName>
    </submittedName>
</protein>
<sequence length="183" mass="19575">LEDDGGAKAAADGEGTWSAGCAFRAGRLCPPAGGHELASGGRRGGSGPRFRGGGDEDCRTAAAARRADATTHSRARPGEEGRDFAPQAHRRPEGRRDRERGHASDEGGGLGPRVFPRRVKVPPQPDGRDGVRQRSLRTVTKKFVGVSNRPGRPDPLEKRTRCPEEGVGERQRNRGLASRRLGD</sequence>
<dbReference type="EMBL" id="AGNL01034652">
    <property type="protein sequence ID" value="EJK55141.1"/>
    <property type="molecule type" value="Genomic_DNA"/>
</dbReference>
<keyword evidence="3" id="KW-1185">Reference proteome</keyword>
<proteinExistence type="predicted"/>
<feature type="compositionally biased region" description="Gly residues" evidence="1">
    <location>
        <begin position="41"/>
        <end position="51"/>
    </location>
</feature>
<reference evidence="2 3" key="1">
    <citation type="journal article" date="2012" name="Genome Biol.">
        <title>Genome and low-iron response of an oceanic diatom adapted to chronic iron limitation.</title>
        <authorList>
            <person name="Lommer M."/>
            <person name="Specht M."/>
            <person name="Roy A.S."/>
            <person name="Kraemer L."/>
            <person name="Andreson R."/>
            <person name="Gutowska M.A."/>
            <person name="Wolf J."/>
            <person name="Bergner S.V."/>
            <person name="Schilhabel M.B."/>
            <person name="Klostermeier U.C."/>
            <person name="Beiko R.G."/>
            <person name="Rosenstiel P."/>
            <person name="Hippler M."/>
            <person name="Laroche J."/>
        </authorList>
    </citation>
    <scope>NUCLEOTIDE SEQUENCE [LARGE SCALE GENOMIC DNA]</scope>
    <source>
        <strain evidence="2 3">CCMP1005</strain>
    </source>
</reference>
<gene>
    <name evidence="2" type="ORF">THAOC_25155</name>
</gene>
<organism evidence="2 3">
    <name type="scientific">Thalassiosira oceanica</name>
    <name type="common">Marine diatom</name>
    <dbReference type="NCBI Taxonomy" id="159749"/>
    <lineage>
        <taxon>Eukaryota</taxon>
        <taxon>Sar</taxon>
        <taxon>Stramenopiles</taxon>
        <taxon>Ochrophyta</taxon>
        <taxon>Bacillariophyta</taxon>
        <taxon>Coscinodiscophyceae</taxon>
        <taxon>Thalassiosirophycidae</taxon>
        <taxon>Thalassiosirales</taxon>
        <taxon>Thalassiosiraceae</taxon>
        <taxon>Thalassiosira</taxon>
    </lineage>
</organism>
<feature type="compositionally biased region" description="Basic and acidic residues" evidence="1">
    <location>
        <begin position="151"/>
        <end position="172"/>
    </location>
</feature>
<accession>K0S2C1</accession>
<feature type="region of interest" description="Disordered" evidence="1">
    <location>
        <begin position="24"/>
        <end position="183"/>
    </location>
</feature>
<feature type="compositionally biased region" description="Basic and acidic residues" evidence="1">
    <location>
        <begin position="52"/>
        <end position="83"/>
    </location>
</feature>